<dbReference type="Proteomes" id="UP001171902">
    <property type="component" value="Unassembled WGS sequence"/>
</dbReference>
<protein>
    <submittedName>
        <fullName evidence="1">Uncharacterized protein</fullName>
    </submittedName>
</protein>
<comment type="caution">
    <text evidence="1">The sequence shown here is derived from an EMBL/GenBank/DDBJ whole genome shotgun (WGS) entry which is preliminary data.</text>
</comment>
<evidence type="ECO:0000313" key="2">
    <source>
        <dbReference type="Proteomes" id="UP001171902"/>
    </source>
</evidence>
<name>A0ABT7YP66_9ACTN</name>
<organism evidence="1 2">
    <name type="scientific">Glycomyces tritici</name>
    <dbReference type="NCBI Taxonomy" id="2665176"/>
    <lineage>
        <taxon>Bacteria</taxon>
        <taxon>Bacillati</taxon>
        <taxon>Actinomycetota</taxon>
        <taxon>Actinomycetes</taxon>
        <taxon>Glycomycetales</taxon>
        <taxon>Glycomycetaceae</taxon>
        <taxon>Glycomyces</taxon>
    </lineage>
</organism>
<dbReference type="RefSeq" id="WP_289957326.1">
    <property type="nucleotide sequence ID" value="NZ_JAUEMJ010000003.1"/>
</dbReference>
<gene>
    <name evidence="1" type="ORF">QWI33_11700</name>
</gene>
<reference evidence="1" key="1">
    <citation type="submission" date="2023-06" db="EMBL/GenBank/DDBJ databases">
        <title>Gycomyces niveus sp.nov., a novel actinomycete isolated from soil in Shouguang.</title>
        <authorList>
            <person name="Yang X."/>
            <person name="Zhao J."/>
        </authorList>
    </citation>
    <scope>NUCLEOTIDE SEQUENCE</scope>
    <source>
        <strain evidence="1">NEAU C2</strain>
    </source>
</reference>
<sequence length="105" mass="11358">MAEPSATDRSVVIRRGGQCFRFVPDLTTGEVRIMLLFSAATAPVGVVRSLREAPTAELVEGCPAELRADALSLAREVFFRADFQQSCFDQAVAGIRARVNRAESG</sequence>
<evidence type="ECO:0000313" key="1">
    <source>
        <dbReference type="EMBL" id="MDN3240391.1"/>
    </source>
</evidence>
<accession>A0ABT7YP66</accession>
<proteinExistence type="predicted"/>
<keyword evidence="2" id="KW-1185">Reference proteome</keyword>
<dbReference type="EMBL" id="JAUEMJ010000003">
    <property type="protein sequence ID" value="MDN3240391.1"/>
    <property type="molecule type" value="Genomic_DNA"/>
</dbReference>